<dbReference type="InterPro" id="IPR028282">
    <property type="entry name" value="WASH-7_central"/>
</dbReference>
<dbReference type="InterPro" id="IPR027307">
    <property type="entry name" value="WASH7"/>
</dbReference>
<protein>
    <recommendedName>
        <fullName evidence="1">WASH complex subunit 7 central domain-containing protein</fullName>
    </recommendedName>
</protein>
<dbReference type="Proteomes" id="UP000270094">
    <property type="component" value="Unassembled WGS sequence"/>
</dbReference>
<gene>
    <name evidence="2" type="ORF">SVUK_LOCUS20755</name>
</gene>
<dbReference type="PANTHER" id="PTHR31409:SF0">
    <property type="entry name" value="WASH COMPLEX SUBUNIT 4"/>
    <property type="match status" value="1"/>
</dbReference>
<organism evidence="2 3">
    <name type="scientific">Strongylus vulgaris</name>
    <name type="common">Blood worm</name>
    <dbReference type="NCBI Taxonomy" id="40348"/>
    <lineage>
        <taxon>Eukaryota</taxon>
        <taxon>Metazoa</taxon>
        <taxon>Ecdysozoa</taxon>
        <taxon>Nematoda</taxon>
        <taxon>Chromadorea</taxon>
        <taxon>Rhabditida</taxon>
        <taxon>Rhabditina</taxon>
        <taxon>Rhabditomorpha</taxon>
        <taxon>Strongyloidea</taxon>
        <taxon>Strongylidae</taxon>
        <taxon>Strongylus</taxon>
    </lineage>
</organism>
<dbReference type="OrthoDB" id="5893063at2759"/>
<feature type="domain" description="WASH complex subunit 7 central" evidence="1">
    <location>
        <begin position="21"/>
        <end position="108"/>
    </location>
</feature>
<accession>A0A3P7KBU4</accession>
<dbReference type="GO" id="GO:0005768">
    <property type="term" value="C:endosome"/>
    <property type="evidence" value="ECO:0007669"/>
    <property type="project" value="TreeGrafter"/>
</dbReference>
<dbReference type="AlphaFoldDB" id="A0A3P7KBU4"/>
<dbReference type="Pfam" id="PF14744">
    <property type="entry name" value="WASH-7_mid"/>
    <property type="match status" value="1"/>
</dbReference>
<dbReference type="GO" id="GO:0071203">
    <property type="term" value="C:WASH complex"/>
    <property type="evidence" value="ECO:0007669"/>
    <property type="project" value="InterPro"/>
</dbReference>
<sequence>MYVNKVRLSLKEKDRVTDCSFLIFHRDLINIYWDTLLDRIPSRQSIDFFTAAISDCIRYAEKSRRAHQMERFRDDIVDTIKKGFLVPLCAAIENDVRVLSHQHLVVDER</sequence>
<evidence type="ECO:0000313" key="2">
    <source>
        <dbReference type="EMBL" id="VDM85757.1"/>
    </source>
</evidence>
<evidence type="ECO:0000259" key="1">
    <source>
        <dbReference type="Pfam" id="PF14744"/>
    </source>
</evidence>
<dbReference type="EMBL" id="UYYB01144889">
    <property type="protein sequence ID" value="VDM85757.1"/>
    <property type="molecule type" value="Genomic_DNA"/>
</dbReference>
<dbReference type="GO" id="GO:0007032">
    <property type="term" value="P:endosome organization"/>
    <property type="evidence" value="ECO:0007669"/>
    <property type="project" value="TreeGrafter"/>
</dbReference>
<dbReference type="GO" id="GO:0016197">
    <property type="term" value="P:endosomal transport"/>
    <property type="evidence" value="ECO:0007669"/>
    <property type="project" value="TreeGrafter"/>
</dbReference>
<dbReference type="PANTHER" id="PTHR31409">
    <property type="entry name" value="WASH COMPLEX SUBUNIT 4"/>
    <property type="match status" value="1"/>
</dbReference>
<name>A0A3P7KBU4_STRVU</name>
<proteinExistence type="predicted"/>
<keyword evidence="3" id="KW-1185">Reference proteome</keyword>
<evidence type="ECO:0000313" key="3">
    <source>
        <dbReference type="Proteomes" id="UP000270094"/>
    </source>
</evidence>
<reference evidence="2 3" key="1">
    <citation type="submission" date="2018-11" db="EMBL/GenBank/DDBJ databases">
        <authorList>
            <consortium name="Pathogen Informatics"/>
        </authorList>
    </citation>
    <scope>NUCLEOTIDE SEQUENCE [LARGE SCALE GENOMIC DNA]</scope>
</reference>